<evidence type="ECO:0000256" key="4">
    <source>
        <dbReference type="PIRSR" id="PIRSR606118-50"/>
    </source>
</evidence>
<keyword evidence="3" id="KW-0233">DNA recombination</keyword>
<dbReference type="Pfam" id="PF07508">
    <property type="entry name" value="Recombinase"/>
    <property type="match status" value="1"/>
</dbReference>
<dbReference type="PROSITE" id="PS00397">
    <property type="entry name" value="RECOMBINASES_1"/>
    <property type="match status" value="1"/>
</dbReference>
<reference evidence="9 10" key="1">
    <citation type="journal article" date="2015" name="Nature">
        <title>rRNA introns, odd ribosomes, and small enigmatic genomes across a large radiation of phyla.</title>
        <authorList>
            <person name="Brown C.T."/>
            <person name="Hug L.A."/>
            <person name="Thomas B.C."/>
            <person name="Sharon I."/>
            <person name="Castelle C.J."/>
            <person name="Singh A."/>
            <person name="Wilkins M.J."/>
            <person name="Williams K.H."/>
            <person name="Banfield J.F."/>
        </authorList>
    </citation>
    <scope>NUCLEOTIDE SEQUENCE [LARGE SCALE GENOMIC DNA]</scope>
</reference>
<dbReference type="PANTHER" id="PTHR30461">
    <property type="entry name" value="DNA-INVERTASE FROM LAMBDOID PROPHAGE"/>
    <property type="match status" value="1"/>
</dbReference>
<evidence type="ECO:0000256" key="5">
    <source>
        <dbReference type="PROSITE-ProRule" id="PRU10137"/>
    </source>
</evidence>
<sequence length="542" mass="63528">MDELKLKKVAAYCRVSTEKQADEQTIDVQKRFLQEWADANNAIITQWYLDDGWSGDTLDRPELDNLRSEVGSGIWDAVVFIDRDRLARTLSYQEYVIRELLEKTIDVIFLNNPLAEDKQTRVLQQMYGIVAEMERINIAERMRKGKIHKAKSGKLIGHQAPYGYKYQLIMGTEGGFFKVCEPEAEIVRMIFHWVADEGYSMRRVVKELYELGIKPPKGKRDSWPKSSIARMLNREDYIGISYYNRREAVAPRNPIKFEKYRRVKKSSRRKRPRDEWIAIPVPRIIDDDLFHRAKQRMLENFLYGKRNKQYEYLLTGKVMCACGAKRVGDGVREHHYYRCAARIYNYPVVTDKCKYEGVNAEILDAMTWNKLLELLSQKSLIKSQAQKWGEKQGKTVDKSKEGLTRLKSALEKLTDEEKRYTRAFASKLIEFEHYKNEMQEVKAKREAIELEIKNFDERVPDEAVNLDSFEDICDTLYHTLKYAPASDRQEYIRNLIVSIYVGERRSALVNGHIPLLAQAQNVGYEPIGRYRRSSERREIHTV</sequence>
<dbReference type="InterPro" id="IPR036162">
    <property type="entry name" value="Resolvase-like_N_sf"/>
</dbReference>
<dbReference type="InterPro" id="IPR025827">
    <property type="entry name" value="Zn_ribbon_recom_dom"/>
</dbReference>
<dbReference type="EMBL" id="LBZM01000026">
    <property type="protein sequence ID" value="KKR71508.1"/>
    <property type="molecule type" value="Genomic_DNA"/>
</dbReference>
<dbReference type="SMART" id="SM00857">
    <property type="entry name" value="Resolvase"/>
    <property type="match status" value="1"/>
</dbReference>
<dbReference type="Gene3D" id="3.90.1750.20">
    <property type="entry name" value="Putative Large Serine Recombinase, Chain B, Domain 2"/>
    <property type="match status" value="1"/>
</dbReference>
<dbReference type="Pfam" id="PF00239">
    <property type="entry name" value="Resolvase"/>
    <property type="match status" value="1"/>
</dbReference>
<evidence type="ECO:0000313" key="10">
    <source>
        <dbReference type="Proteomes" id="UP000034664"/>
    </source>
</evidence>
<dbReference type="Proteomes" id="UP000034664">
    <property type="component" value="Unassembled WGS sequence"/>
</dbReference>
<dbReference type="InterPro" id="IPR050639">
    <property type="entry name" value="SSR_resolvase"/>
</dbReference>
<dbReference type="PROSITE" id="PS51737">
    <property type="entry name" value="RECOMBINASE_DNA_BIND"/>
    <property type="match status" value="1"/>
</dbReference>
<dbReference type="SUPFAM" id="SSF53041">
    <property type="entry name" value="Resolvase-like"/>
    <property type="match status" value="1"/>
</dbReference>
<feature type="active site" description="O-(5'-phospho-DNA)-serine intermediate" evidence="4 5">
    <location>
        <position position="16"/>
    </location>
</feature>
<dbReference type="InterPro" id="IPR011109">
    <property type="entry name" value="DNA_bind_recombinase_dom"/>
</dbReference>
<dbReference type="InterPro" id="IPR006119">
    <property type="entry name" value="Resolv_N"/>
</dbReference>
<feature type="domain" description="Recombinase" evidence="8">
    <location>
        <begin position="161"/>
        <end position="304"/>
    </location>
</feature>
<evidence type="ECO:0000313" key="9">
    <source>
        <dbReference type="EMBL" id="KKR71508.1"/>
    </source>
</evidence>
<evidence type="ECO:0000256" key="3">
    <source>
        <dbReference type="ARBA" id="ARBA00023172"/>
    </source>
</evidence>
<accession>A0A0G0T359</accession>
<dbReference type="GO" id="GO:0000150">
    <property type="term" value="F:DNA strand exchange activity"/>
    <property type="evidence" value="ECO:0007669"/>
    <property type="project" value="InterPro"/>
</dbReference>
<keyword evidence="6" id="KW-0175">Coiled coil</keyword>
<dbReference type="GO" id="GO:0015074">
    <property type="term" value="P:DNA integration"/>
    <property type="evidence" value="ECO:0007669"/>
    <property type="project" value="UniProtKB-KW"/>
</dbReference>
<dbReference type="PROSITE" id="PS51736">
    <property type="entry name" value="RECOMBINASES_3"/>
    <property type="match status" value="1"/>
</dbReference>
<evidence type="ECO:0000256" key="1">
    <source>
        <dbReference type="ARBA" id="ARBA00022908"/>
    </source>
</evidence>
<dbReference type="GO" id="GO:0003677">
    <property type="term" value="F:DNA binding"/>
    <property type="evidence" value="ECO:0007669"/>
    <property type="project" value="UniProtKB-KW"/>
</dbReference>
<name>A0A0G0T359_9BACT</name>
<dbReference type="Pfam" id="PF13408">
    <property type="entry name" value="Zn_ribbon_recom"/>
    <property type="match status" value="1"/>
</dbReference>
<evidence type="ECO:0000259" key="8">
    <source>
        <dbReference type="PROSITE" id="PS51737"/>
    </source>
</evidence>
<dbReference type="PANTHER" id="PTHR30461:SF23">
    <property type="entry name" value="DNA RECOMBINASE-RELATED"/>
    <property type="match status" value="1"/>
</dbReference>
<dbReference type="InterPro" id="IPR038109">
    <property type="entry name" value="DNA_bind_recomb_sf"/>
</dbReference>
<keyword evidence="1" id="KW-0229">DNA integration</keyword>
<proteinExistence type="predicted"/>
<evidence type="ECO:0000259" key="7">
    <source>
        <dbReference type="PROSITE" id="PS51736"/>
    </source>
</evidence>
<dbReference type="CDD" id="cd00338">
    <property type="entry name" value="Ser_Recombinase"/>
    <property type="match status" value="1"/>
</dbReference>
<feature type="coiled-coil region" evidence="6">
    <location>
        <begin position="396"/>
        <end position="458"/>
    </location>
</feature>
<gene>
    <name evidence="9" type="ORF">UU14_C0026G0018</name>
</gene>
<comment type="caution">
    <text evidence="9">The sequence shown here is derived from an EMBL/GenBank/DDBJ whole genome shotgun (WGS) entry which is preliminary data.</text>
</comment>
<dbReference type="Gene3D" id="3.40.50.1390">
    <property type="entry name" value="Resolvase, N-terminal catalytic domain"/>
    <property type="match status" value="1"/>
</dbReference>
<dbReference type="PATRIC" id="fig|1618482.3.peg.899"/>
<dbReference type="AlphaFoldDB" id="A0A0G0T359"/>
<organism evidence="9 10">
    <name type="scientific">Candidatus Roizmanbacteria bacterium GW2011_GWB1_40_7</name>
    <dbReference type="NCBI Taxonomy" id="1618482"/>
    <lineage>
        <taxon>Bacteria</taxon>
        <taxon>Candidatus Roizmaniibacteriota</taxon>
    </lineage>
</organism>
<protein>
    <submittedName>
        <fullName evidence="9">Resolvase domain protein</fullName>
    </submittedName>
</protein>
<keyword evidence="2" id="KW-0238">DNA-binding</keyword>
<dbReference type="InterPro" id="IPR006118">
    <property type="entry name" value="Recombinase_CS"/>
</dbReference>
<feature type="domain" description="Resolvase/invertase-type recombinase catalytic" evidence="7">
    <location>
        <begin position="8"/>
        <end position="153"/>
    </location>
</feature>
<evidence type="ECO:0000256" key="6">
    <source>
        <dbReference type="SAM" id="Coils"/>
    </source>
</evidence>
<evidence type="ECO:0000256" key="2">
    <source>
        <dbReference type="ARBA" id="ARBA00023125"/>
    </source>
</evidence>